<evidence type="ECO:0000256" key="9">
    <source>
        <dbReference type="SAM" id="Phobius"/>
    </source>
</evidence>
<keyword evidence="3 10" id="KW-0732">Signal</keyword>
<dbReference type="Gene3D" id="1.10.510.10">
    <property type="entry name" value="Transferase(Phosphotransferase) domain 1"/>
    <property type="match status" value="2"/>
</dbReference>
<dbReference type="EMBL" id="JACGWN010000004">
    <property type="protein sequence ID" value="KAL0452697.1"/>
    <property type="molecule type" value="Genomic_DNA"/>
</dbReference>
<feature type="signal peptide" evidence="10">
    <location>
        <begin position="1"/>
        <end position="30"/>
    </location>
</feature>
<dbReference type="FunFam" id="3.80.10.10:FF:000129">
    <property type="entry name" value="Leucine-rich repeat receptor-like kinase"/>
    <property type="match status" value="1"/>
</dbReference>
<reference evidence="12" key="1">
    <citation type="submission" date="2020-06" db="EMBL/GenBank/DDBJ databases">
        <authorList>
            <person name="Li T."/>
            <person name="Hu X."/>
            <person name="Zhang T."/>
            <person name="Song X."/>
            <person name="Zhang H."/>
            <person name="Dai N."/>
            <person name="Sheng W."/>
            <person name="Hou X."/>
            <person name="Wei L."/>
        </authorList>
    </citation>
    <scope>NUCLEOTIDE SEQUENCE</scope>
    <source>
        <strain evidence="12">KEN1</strain>
        <tissue evidence="12">Leaf</tissue>
    </source>
</reference>
<feature type="compositionally biased region" description="Pro residues" evidence="8">
    <location>
        <begin position="261"/>
        <end position="273"/>
    </location>
</feature>
<dbReference type="SUPFAM" id="SSF56112">
    <property type="entry name" value="Protein kinase-like (PK-like)"/>
    <property type="match status" value="1"/>
</dbReference>
<dbReference type="AlphaFoldDB" id="A0AAW2XER6"/>
<dbReference type="InterPro" id="IPR011009">
    <property type="entry name" value="Kinase-like_dom_sf"/>
</dbReference>
<dbReference type="FunFam" id="3.30.200.20:FF:000489">
    <property type="entry name" value="Inactive receptor-like serine/threonine-protein kinase"/>
    <property type="match status" value="1"/>
</dbReference>
<evidence type="ECO:0000259" key="11">
    <source>
        <dbReference type="PROSITE" id="PS50011"/>
    </source>
</evidence>
<keyword evidence="1" id="KW-0433">Leucine-rich repeat</keyword>
<feature type="domain" description="Protein kinase" evidence="11">
    <location>
        <begin position="381"/>
        <end position="635"/>
    </location>
</feature>
<dbReference type="PANTHER" id="PTHR46084">
    <property type="entry name" value="PROTEIN MALE DISCOVERER 2"/>
    <property type="match status" value="1"/>
</dbReference>
<evidence type="ECO:0000256" key="2">
    <source>
        <dbReference type="ARBA" id="ARBA00022692"/>
    </source>
</evidence>
<sequence length="662" mass="72456">MKEFWRPESRLLAALLVFCLYLLNLSLCWSLNDEGVALLRIKEKVVSDPHGALSNWNDEAGVESPCSWFGVECSGGYVVALNLKDLCLRGTLAPDIGDLVHVKSIILRNNSFSGVIPEEIANLRELEVLDLGYNNFSGQVSCRFGNNLSTPLLLLDNNELLDNKDTEIYELQKLSEAQVKEDLLSSTKRPSSCSEQIISRNSPQTGDGVTRKLLQEPPFARRPAFRLFPLFPPPESIVRNEPPPPTLDPDPEPDPAEDPSTPAPAPAPDPNLAPVPSTGPLASNPSPSPANPISPSSLPSSAAGPQAPTQRSRRHHNRLLIVSAASGGPLLLLVIIGIFFWQSGKVATVKPWATGLSGQLQRAFVTGVPKLKRSELEAACEDFSNVIGSSSLCTLYKGTLSSGVEIAVASISVASAKDWSNSLEAQFRKKIDTLSKVNHKNFVGLLGYCVEEEPFTRMMVFEYAPNGTLFEHLHIREAEHLDWTTRLRVATGMAYCLEHMHQLTPALAHRNFNSSAVYLTEDYAAKVSDLAFSNDGYSSDNEPNIQSNVYSFGVVLFEMITGKLPYSAGSDSSDDWASDYLSGAQPLREMVDPTLETFQEDQLQLLDSVIKSCVNPDPRQRPTMVEVCARLRDITGIDPDGATPKVSPLWWAELEILSTEAS</sequence>
<dbReference type="GO" id="GO:0005524">
    <property type="term" value="F:ATP binding"/>
    <property type="evidence" value="ECO:0007669"/>
    <property type="project" value="InterPro"/>
</dbReference>
<evidence type="ECO:0000256" key="4">
    <source>
        <dbReference type="ARBA" id="ARBA00022737"/>
    </source>
</evidence>
<proteinExistence type="predicted"/>
<evidence type="ECO:0000256" key="7">
    <source>
        <dbReference type="ARBA" id="ARBA00046288"/>
    </source>
</evidence>
<dbReference type="PANTHER" id="PTHR46084:SF14">
    <property type="entry name" value="PROTEIN KINASE DOMAIN-CONTAINING PROTEIN"/>
    <property type="match status" value="1"/>
</dbReference>
<dbReference type="InterPro" id="IPR000719">
    <property type="entry name" value="Prot_kinase_dom"/>
</dbReference>
<keyword evidence="2 9" id="KW-0812">Transmembrane</keyword>
<evidence type="ECO:0000256" key="5">
    <source>
        <dbReference type="ARBA" id="ARBA00022989"/>
    </source>
</evidence>
<feature type="chain" id="PRO_5043464185" evidence="10">
    <location>
        <begin position="31"/>
        <end position="662"/>
    </location>
</feature>
<dbReference type="PROSITE" id="PS50011">
    <property type="entry name" value="PROTEIN_KINASE_DOM"/>
    <property type="match status" value="1"/>
</dbReference>
<dbReference type="Pfam" id="PF08263">
    <property type="entry name" value="LRRNT_2"/>
    <property type="match status" value="1"/>
</dbReference>
<organism evidence="12">
    <name type="scientific">Sesamum latifolium</name>
    <dbReference type="NCBI Taxonomy" id="2727402"/>
    <lineage>
        <taxon>Eukaryota</taxon>
        <taxon>Viridiplantae</taxon>
        <taxon>Streptophyta</taxon>
        <taxon>Embryophyta</taxon>
        <taxon>Tracheophyta</taxon>
        <taxon>Spermatophyta</taxon>
        <taxon>Magnoliopsida</taxon>
        <taxon>eudicotyledons</taxon>
        <taxon>Gunneridae</taxon>
        <taxon>Pentapetalae</taxon>
        <taxon>asterids</taxon>
        <taxon>lamiids</taxon>
        <taxon>Lamiales</taxon>
        <taxon>Pedaliaceae</taxon>
        <taxon>Sesamum</taxon>
    </lineage>
</organism>
<protein>
    <submittedName>
        <fullName evidence="12">Protein MALE DISCOVERER 2</fullName>
    </submittedName>
</protein>
<keyword evidence="6 9" id="KW-0472">Membrane</keyword>
<evidence type="ECO:0000256" key="8">
    <source>
        <dbReference type="SAM" id="MobiDB-lite"/>
    </source>
</evidence>
<gene>
    <name evidence="12" type="ORF">Slati_1247800</name>
</gene>
<accession>A0AAW2XER6</accession>
<dbReference type="Pfam" id="PF07714">
    <property type="entry name" value="PK_Tyr_Ser-Thr"/>
    <property type="match status" value="1"/>
</dbReference>
<dbReference type="InterPro" id="IPR001611">
    <property type="entry name" value="Leu-rich_rpt"/>
</dbReference>
<comment type="caution">
    <text evidence="12">The sequence shown here is derived from an EMBL/GenBank/DDBJ whole genome shotgun (WGS) entry which is preliminary data.</text>
</comment>
<dbReference type="Pfam" id="PF00560">
    <property type="entry name" value="LRR_1"/>
    <property type="match status" value="2"/>
</dbReference>
<feature type="region of interest" description="Disordered" evidence="8">
    <location>
        <begin position="182"/>
        <end position="210"/>
    </location>
</feature>
<dbReference type="Gene3D" id="3.80.10.10">
    <property type="entry name" value="Ribonuclease Inhibitor"/>
    <property type="match status" value="1"/>
</dbReference>
<reference evidence="12" key="2">
    <citation type="journal article" date="2024" name="Plant">
        <title>Genomic evolution and insights into agronomic trait innovations of Sesamum species.</title>
        <authorList>
            <person name="Miao H."/>
            <person name="Wang L."/>
            <person name="Qu L."/>
            <person name="Liu H."/>
            <person name="Sun Y."/>
            <person name="Le M."/>
            <person name="Wang Q."/>
            <person name="Wei S."/>
            <person name="Zheng Y."/>
            <person name="Lin W."/>
            <person name="Duan Y."/>
            <person name="Cao H."/>
            <person name="Xiong S."/>
            <person name="Wang X."/>
            <person name="Wei L."/>
            <person name="Li C."/>
            <person name="Ma Q."/>
            <person name="Ju M."/>
            <person name="Zhao R."/>
            <person name="Li G."/>
            <person name="Mu C."/>
            <person name="Tian Q."/>
            <person name="Mei H."/>
            <person name="Zhang T."/>
            <person name="Gao T."/>
            <person name="Zhang H."/>
        </authorList>
    </citation>
    <scope>NUCLEOTIDE SEQUENCE</scope>
    <source>
        <strain evidence="12">KEN1</strain>
    </source>
</reference>
<feature type="compositionally biased region" description="Low complexity" evidence="8">
    <location>
        <begin position="274"/>
        <end position="285"/>
    </location>
</feature>
<dbReference type="SUPFAM" id="SSF52058">
    <property type="entry name" value="L domain-like"/>
    <property type="match status" value="1"/>
</dbReference>
<keyword evidence="4" id="KW-0677">Repeat</keyword>
<feature type="transmembrane region" description="Helical" evidence="9">
    <location>
        <begin position="319"/>
        <end position="341"/>
    </location>
</feature>
<keyword evidence="5 9" id="KW-1133">Transmembrane helix</keyword>
<feature type="region of interest" description="Disordered" evidence="8">
    <location>
        <begin position="231"/>
        <end position="314"/>
    </location>
</feature>
<dbReference type="InterPro" id="IPR032675">
    <property type="entry name" value="LRR_dom_sf"/>
</dbReference>
<evidence type="ECO:0000256" key="10">
    <source>
        <dbReference type="SAM" id="SignalP"/>
    </source>
</evidence>
<dbReference type="InterPro" id="IPR013210">
    <property type="entry name" value="LRR_N_plant-typ"/>
</dbReference>
<feature type="compositionally biased region" description="Pro residues" evidence="8">
    <location>
        <begin position="231"/>
        <end position="248"/>
    </location>
</feature>
<dbReference type="GO" id="GO:0012505">
    <property type="term" value="C:endomembrane system"/>
    <property type="evidence" value="ECO:0007669"/>
    <property type="project" value="UniProtKB-SubCell"/>
</dbReference>
<feature type="compositionally biased region" description="Low complexity" evidence="8">
    <location>
        <begin position="293"/>
        <end position="308"/>
    </location>
</feature>
<evidence type="ECO:0000256" key="6">
    <source>
        <dbReference type="ARBA" id="ARBA00023136"/>
    </source>
</evidence>
<evidence type="ECO:0000256" key="3">
    <source>
        <dbReference type="ARBA" id="ARBA00022729"/>
    </source>
</evidence>
<dbReference type="Gene3D" id="3.30.200.20">
    <property type="entry name" value="Phosphorylase Kinase, domain 1"/>
    <property type="match status" value="1"/>
</dbReference>
<feature type="compositionally biased region" description="Polar residues" evidence="8">
    <location>
        <begin position="184"/>
        <end position="207"/>
    </location>
</feature>
<dbReference type="InterPro" id="IPR001245">
    <property type="entry name" value="Ser-Thr/Tyr_kinase_cat_dom"/>
</dbReference>
<dbReference type="GO" id="GO:0004672">
    <property type="term" value="F:protein kinase activity"/>
    <property type="evidence" value="ECO:0007669"/>
    <property type="project" value="InterPro"/>
</dbReference>
<comment type="subcellular location">
    <subcellularLocation>
        <location evidence="7">Endomembrane system</location>
        <topology evidence="7">Single-pass type I membrane protein</topology>
    </subcellularLocation>
</comment>
<evidence type="ECO:0000313" key="12">
    <source>
        <dbReference type="EMBL" id="KAL0452697.1"/>
    </source>
</evidence>
<name>A0AAW2XER6_9LAMI</name>
<evidence type="ECO:0000256" key="1">
    <source>
        <dbReference type="ARBA" id="ARBA00022614"/>
    </source>
</evidence>